<dbReference type="Proteomes" id="UP000004477">
    <property type="component" value="Unassembled WGS sequence"/>
</dbReference>
<keyword evidence="2" id="KW-1185">Reference proteome</keyword>
<dbReference type="Pfam" id="PF13727">
    <property type="entry name" value="CoA_binding_3"/>
    <property type="match status" value="1"/>
</dbReference>
<evidence type="ECO:0000313" key="1">
    <source>
        <dbReference type="EMBL" id="EFB36905.1"/>
    </source>
</evidence>
<dbReference type="EMBL" id="ACBX02000001">
    <property type="protein sequence ID" value="EFB36905.1"/>
    <property type="molecule type" value="Genomic_DNA"/>
</dbReference>
<protein>
    <submittedName>
        <fullName evidence="1">Uncharacterized protein</fullName>
    </submittedName>
</protein>
<comment type="caution">
    <text evidence="1">The sequence shown here is derived from an EMBL/GenBank/DDBJ whole genome shotgun (WGS) entry which is preliminary data.</text>
</comment>
<accession>D1P8L2</accession>
<evidence type="ECO:0000313" key="2">
    <source>
        <dbReference type="Proteomes" id="UP000004477"/>
    </source>
</evidence>
<dbReference type="RefSeq" id="WP_006846285.1">
    <property type="nucleotide sequence ID" value="NZ_CP085932.1"/>
</dbReference>
<dbReference type="HOGENOM" id="CLU_1141778_0_0_10"/>
<organism evidence="1 2">
    <name type="scientific">Segatella copri DSM 18205</name>
    <dbReference type="NCBI Taxonomy" id="537011"/>
    <lineage>
        <taxon>Bacteria</taxon>
        <taxon>Pseudomonadati</taxon>
        <taxon>Bacteroidota</taxon>
        <taxon>Bacteroidia</taxon>
        <taxon>Bacteroidales</taxon>
        <taxon>Prevotellaceae</taxon>
        <taxon>Segatella</taxon>
    </lineage>
</organism>
<name>D1P8L2_9BACT</name>
<dbReference type="AlphaFoldDB" id="D1P8L2"/>
<dbReference type="STRING" id="537011.PREVCOP_03547"/>
<proteinExistence type="predicted"/>
<gene>
    <name evidence="1" type="ORF">PREVCOP_03547</name>
</gene>
<dbReference type="PaxDb" id="537011-PREVCOP_03547"/>
<sequence length="243" mass="27662">MTNKHYKGNEMIRRLVTGADFVILNIVLLFYTQYGQELIPAYFDKATKITFFVANAALFLGEYFYSTIIHVRKIGFPQVTRRTLYLAAATTFCFFTFSRLLGHGGKMFSFSIIFGITFYLSLIISRLCELKLLKYFRSKGRNSRTVVFVGNDPAVSEMYKTMTEDPSAGYIVKGYYADEDITDNPEGLKRIGNMKQLKEIISSTMNDTINGEPSNIDEVFCCLSHKDPEIINIIPQFGIRNSA</sequence>
<dbReference type="GeneID" id="69849950"/>
<reference evidence="1" key="1">
    <citation type="submission" date="2009-11" db="EMBL/GenBank/DDBJ databases">
        <authorList>
            <person name="Weinstock G."/>
            <person name="Sodergren E."/>
            <person name="Clifton S."/>
            <person name="Fulton L."/>
            <person name="Fulton B."/>
            <person name="Courtney L."/>
            <person name="Fronick C."/>
            <person name="Harrison M."/>
            <person name="Strong C."/>
            <person name="Farmer C."/>
            <person name="Delahaunty K."/>
            <person name="Markovic C."/>
            <person name="Hall O."/>
            <person name="Minx P."/>
            <person name="Tomlinson C."/>
            <person name="Mitreva M."/>
            <person name="Nelson J."/>
            <person name="Hou S."/>
            <person name="Wollam A."/>
            <person name="Pepin K.H."/>
            <person name="Johnson M."/>
            <person name="Bhonagiri V."/>
            <person name="Nash W.E."/>
            <person name="Warren W."/>
            <person name="Chinwalla A."/>
            <person name="Mardis E.R."/>
            <person name="Wilson R.K."/>
        </authorList>
    </citation>
    <scope>NUCLEOTIDE SEQUENCE [LARGE SCALE GENOMIC DNA]</scope>
    <source>
        <strain evidence="1">DSM 18205</strain>
    </source>
</reference>